<evidence type="ECO:0000313" key="2">
    <source>
        <dbReference type="EMBL" id="GBP12032.1"/>
    </source>
</evidence>
<dbReference type="EMBL" id="BGZK01000049">
    <property type="protein sequence ID" value="GBP12032.1"/>
    <property type="molecule type" value="Genomic_DNA"/>
</dbReference>
<evidence type="ECO:0000256" key="1">
    <source>
        <dbReference type="SAM" id="MobiDB-lite"/>
    </source>
</evidence>
<evidence type="ECO:0000313" key="3">
    <source>
        <dbReference type="Proteomes" id="UP000299102"/>
    </source>
</evidence>
<protein>
    <submittedName>
        <fullName evidence="2">Uncharacterized protein</fullName>
    </submittedName>
</protein>
<gene>
    <name evidence="2" type="ORF">EVAR_5870_1</name>
</gene>
<accession>A0A4C1TC36</accession>
<sequence length="139" mass="15278">MQGADTYDLCLHLEEEREEKKEGSKRAKSAHSSFAGNSEQQSFVRCTVLACSRAALKASAERQILKVTNLDRRDEGATSAARPPAPPRTCRGRGADLIGRHGETEQWVGGSEMQLICLAMVENSLLSAMYECLKALTRH</sequence>
<feature type="region of interest" description="Disordered" evidence="1">
    <location>
        <begin position="71"/>
        <end position="95"/>
    </location>
</feature>
<feature type="compositionally biased region" description="Basic and acidic residues" evidence="1">
    <location>
        <begin position="11"/>
        <end position="25"/>
    </location>
</feature>
<keyword evidence="3" id="KW-1185">Reference proteome</keyword>
<comment type="caution">
    <text evidence="2">The sequence shown here is derived from an EMBL/GenBank/DDBJ whole genome shotgun (WGS) entry which is preliminary data.</text>
</comment>
<organism evidence="2 3">
    <name type="scientific">Eumeta variegata</name>
    <name type="common">Bagworm moth</name>
    <name type="synonym">Eumeta japonica</name>
    <dbReference type="NCBI Taxonomy" id="151549"/>
    <lineage>
        <taxon>Eukaryota</taxon>
        <taxon>Metazoa</taxon>
        <taxon>Ecdysozoa</taxon>
        <taxon>Arthropoda</taxon>
        <taxon>Hexapoda</taxon>
        <taxon>Insecta</taxon>
        <taxon>Pterygota</taxon>
        <taxon>Neoptera</taxon>
        <taxon>Endopterygota</taxon>
        <taxon>Lepidoptera</taxon>
        <taxon>Glossata</taxon>
        <taxon>Ditrysia</taxon>
        <taxon>Tineoidea</taxon>
        <taxon>Psychidae</taxon>
        <taxon>Oiketicinae</taxon>
        <taxon>Eumeta</taxon>
    </lineage>
</organism>
<reference evidence="2 3" key="1">
    <citation type="journal article" date="2019" name="Commun. Biol.">
        <title>The bagworm genome reveals a unique fibroin gene that provides high tensile strength.</title>
        <authorList>
            <person name="Kono N."/>
            <person name="Nakamura H."/>
            <person name="Ohtoshi R."/>
            <person name="Tomita M."/>
            <person name="Numata K."/>
            <person name="Arakawa K."/>
        </authorList>
    </citation>
    <scope>NUCLEOTIDE SEQUENCE [LARGE SCALE GENOMIC DNA]</scope>
</reference>
<feature type="region of interest" description="Disordered" evidence="1">
    <location>
        <begin position="1"/>
        <end position="40"/>
    </location>
</feature>
<feature type="compositionally biased region" description="Polar residues" evidence="1">
    <location>
        <begin position="31"/>
        <end position="40"/>
    </location>
</feature>
<dbReference type="AlphaFoldDB" id="A0A4C1TC36"/>
<dbReference type="Proteomes" id="UP000299102">
    <property type="component" value="Unassembled WGS sequence"/>
</dbReference>
<name>A0A4C1TC36_EUMVA</name>
<proteinExistence type="predicted"/>